<dbReference type="InterPro" id="IPR050883">
    <property type="entry name" value="PNGase"/>
</dbReference>
<evidence type="ECO:0000256" key="2">
    <source>
        <dbReference type="ARBA" id="ARBA00011245"/>
    </source>
</evidence>
<reference evidence="7 8" key="1">
    <citation type="submission" date="2018-05" db="EMBL/GenBank/DDBJ databases">
        <title>Genome sequencing of Flavobacterium sp. HYN0056.</title>
        <authorList>
            <person name="Yi H."/>
            <person name="Baek C."/>
        </authorList>
    </citation>
    <scope>NUCLEOTIDE SEQUENCE [LARGE SCALE GENOMIC DNA]</scope>
    <source>
        <strain evidence="7 8">HYN0056</strain>
    </source>
</reference>
<feature type="domain" description="Glycosyl hydrolase family 92 N-terminal" evidence="6">
    <location>
        <begin position="34"/>
        <end position="268"/>
    </location>
</feature>
<dbReference type="PANTHER" id="PTHR12143:SF39">
    <property type="entry name" value="SECRETED PROTEIN"/>
    <property type="match status" value="1"/>
</dbReference>
<dbReference type="Gene3D" id="3.30.2080.10">
    <property type="entry name" value="GH92 mannosidase domain"/>
    <property type="match status" value="1"/>
</dbReference>
<proteinExistence type="predicted"/>
<dbReference type="RefSeq" id="WP_109193827.1">
    <property type="nucleotide sequence ID" value="NZ_CP029255.1"/>
</dbReference>
<dbReference type="InterPro" id="IPR012939">
    <property type="entry name" value="Glyco_hydro_92"/>
</dbReference>
<keyword evidence="8" id="KW-1185">Reference proteome</keyword>
<dbReference type="AlphaFoldDB" id="A0A2S1YQY5"/>
<comment type="cofactor">
    <cofactor evidence="1">
        <name>Ca(2+)</name>
        <dbReference type="ChEBI" id="CHEBI:29108"/>
    </cofactor>
</comment>
<dbReference type="FunFam" id="3.30.2080.10:FF:000001">
    <property type="entry name" value="Alpha-1,2-mannosidase subfamily"/>
    <property type="match status" value="1"/>
</dbReference>
<feature type="region of interest" description="Disordered" evidence="4">
    <location>
        <begin position="517"/>
        <end position="538"/>
    </location>
</feature>
<dbReference type="InterPro" id="IPR008928">
    <property type="entry name" value="6-hairpin_glycosidase_sf"/>
</dbReference>
<dbReference type="GO" id="GO:0005829">
    <property type="term" value="C:cytosol"/>
    <property type="evidence" value="ECO:0007669"/>
    <property type="project" value="TreeGrafter"/>
</dbReference>
<accession>A0A2S1YQY5</accession>
<organism evidence="7 8">
    <name type="scientific">Flavobacterium crocinum</name>
    <dbReference type="NCBI Taxonomy" id="2183896"/>
    <lineage>
        <taxon>Bacteria</taxon>
        <taxon>Pseudomonadati</taxon>
        <taxon>Bacteroidota</taxon>
        <taxon>Flavobacteriia</taxon>
        <taxon>Flavobacteriales</taxon>
        <taxon>Flavobacteriaceae</taxon>
        <taxon>Flavobacterium</taxon>
    </lineage>
</organism>
<dbReference type="OrthoDB" id="9804511at2"/>
<dbReference type="EMBL" id="CP029255">
    <property type="protein sequence ID" value="AWK06412.1"/>
    <property type="molecule type" value="Genomic_DNA"/>
</dbReference>
<evidence type="ECO:0000259" key="6">
    <source>
        <dbReference type="Pfam" id="PF17678"/>
    </source>
</evidence>
<dbReference type="InterPro" id="IPR041371">
    <property type="entry name" value="GH92_N"/>
</dbReference>
<dbReference type="NCBIfam" id="TIGR01180">
    <property type="entry name" value="aman2_put"/>
    <property type="match status" value="1"/>
</dbReference>
<protein>
    <submittedName>
        <fullName evidence="7">Alpha-mannosidase</fullName>
    </submittedName>
</protein>
<dbReference type="Gene3D" id="1.20.1610.10">
    <property type="entry name" value="alpha-1,2-mannosidases domains"/>
    <property type="match status" value="1"/>
</dbReference>
<dbReference type="GO" id="GO:0000224">
    <property type="term" value="F:peptide-N4-(N-acetyl-beta-glucosaminyl)asparagine amidase activity"/>
    <property type="evidence" value="ECO:0007669"/>
    <property type="project" value="TreeGrafter"/>
</dbReference>
<dbReference type="Gene3D" id="2.70.98.10">
    <property type="match status" value="1"/>
</dbReference>
<dbReference type="GO" id="GO:0006516">
    <property type="term" value="P:glycoprotein catabolic process"/>
    <property type="evidence" value="ECO:0007669"/>
    <property type="project" value="TreeGrafter"/>
</dbReference>
<dbReference type="FunFam" id="1.20.1050.60:FF:000001">
    <property type="entry name" value="Putative alpha-1,2-mannosidase"/>
    <property type="match status" value="1"/>
</dbReference>
<dbReference type="Gene3D" id="1.20.1050.60">
    <property type="entry name" value="alpha-1,2-mannosidase"/>
    <property type="match status" value="1"/>
</dbReference>
<keyword evidence="3" id="KW-0106">Calcium</keyword>
<dbReference type="InterPro" id="IPR014718">
    <property type="entry name" value="GH-type_carb-bd"/>
</dbReference>
<evidence type="ECO:0000256" key="1">
    <source>
        <dbReference type="ARBA" id="ARBA00001913"/>
    </source>
</evidence>
<dbReference type="PROSITE" id="PS51257">
    <property type="entry name" value="PROKAR_LIPOPROTEIN"/>
    <property type="match status" value="1"/>
</dbReference>
<feature type="domain" description="Glycosyl hydrolase family 92" evidence="5">
    <location>
        <begin position="274"/>
        <end position="736"/>
    </location>
</feature>
<gene>
    <name evidence="7" type="ORF">HYN56_20160</name>
</gene>
<evidence type="ECO:0000259" key="5">
    <source>
        <dbReference type="Pfam" id="PF07971"/>
    </source>
</evidence>
<dbReference type="Pfam" id="PF07971">
    <property type="entry name" value="Glyco_hydro_92"/>
    <property type="match status" value="1"/>
</dbReference>
<dbReference type="GO" id="GO:0005975">
    <property type="term" value="P:carbohydrate metabolic process"/>
    <property type="evidence" value="ECO:0007669"/>
    <property type="project" value="InterPro"/>
</dbReference>
<evidence type="ECO:0000256" key="4">
    <source>
        <dbReference type="SAM" id="MobiDB-lite"/>
    </source>
</evidence>
<dbReference type="InterPro" id="IPR005887">
    <property type="entry name" value="GH92_a_mannosidase_put"/>
</dbReference>
<name>A0A2S1YQY5_9FLAO</name>
<dbReference type="Pfam" id="PF17678">
    <property type="entry name" value="Glyco_hydro_92N"/>
    <property type="match status" value="1"/>
</dbReference>
<evidence type="ECO:0000313" key="8">
    <source>
        <dbReference type="Proteomes" id="UP000245250"/>
    </source>
</evidence>
<evidence type="ECO:0000256" key="3">
    <source>
        <dbReference type="ARBA" id="ARBA00022837"/>
    </source>
</evidence>
<dbReference type="PANTHER" id="PTHR12143">
    <property type="entry name" value="PEPTIDE N-GLYCANASE PNGASE -RELATED"/>
    <property type="match status" value="1"/>
</dbReference>
<evidence type="ECO:0000313" key="7">
    <source>
        <dbReference type="EMBL" id="AWK06412.1"/>
    </source>
</evidence>
<dbReference type="KEGG" id="fcr:HYN56_20160"/>
<dbReference type="SUPFAM" id="SSF48208">
    <property type="entry name" value="Six-hairpin glycosidases"/>
    <property type="match status" value="1"/>
</dbReference>
<sequence length="746" mass="83981">MRKITLLSLTVIFIASCKIKVDKNKDHKSFATNYVDPFIGTGGHGHTYPGATVPFGMLQVSPDNGISSWDWCSGYHYSDSIVSGFSHLHLSGTGIGDLADILFMPTNKKLDLTAKAASRDFLPYKSKYNHVNEKATPGSYQVFLEDPKINVELTSTQRTAYHKYTYNNNDVQSVVVDLGFAINWDKALKTSIKIEDANTISGYRYSTGWAKNQKVYFVAKFSKPITESIITADKKVVSGKSAEGENTALQLFFDSKNSKELGVKVALSSVSVENAKGNLDAEGYSFEKAKSDATLEWNKALSKIKVETPIDSLKTIFYTALYHAQVAPVTYSDKNGQFRREDDKIITAKDYTAYSTLSLWDTFRAENPLLTLLEPTKVSDLVNSMLAYYETKKILPVWTLYANETNTMTGYHSIPVIVDAYMKGIKGFDAEKAFEAMKATMMQDERGLNFYKKYGYIPYNLLDESVTITLEYAYDDWCVAQMAKALGKQADYEFFSKRSKAYEYLFDAKSGFMRGKSEDGKSWNEPFDPKHSNHREHTDYTEGNAWQHSWFVPHNVDDFIKLHGGNDTFTKRLEQLFTESSEITGNNVSADISGLIGQYAHGNEPSHHIAYMFNHARQPWRTQYWVRHILDTQYNTTANGLSGNEDCGQMSAWYVFSSMGLYPMNPASGEYEIGSPIFEKSTLNLPNGKTFVIEAENVSEKNFYIQSATLNGKTFNKTAISHQEMLNGGVLHFVMGAQPNQNWGLN</sequence>
<dbReference type="GO" id="GO:0030246">
    <property type="term" value="F:carbohydrate binding"/>
    <property type="evidence" value="ECO:0007669"/>
    <property type="project" value="InterPro"/>
</dbReference>
<comment type="subunit">
    <text evidence="2">Monomer.</text>
</comment>
<dbReference type="Proteomes" id="UP000245250">
    <property type="component" value="Chromosome"/>
</dbReference>